<protein>
    <submittedName>
        <fullName evidence="9">Uncharacterized protein</fullName>
    </submittedName>
</protein>
<dbReference type="InterPro" id="IPR057135">
    <property type="entry name" value="At4g27190-like_LRR"/>
</dbReference>
<dbReference type="InterPro" id="IPR042197">
    <property type="entry name" value="Apaf_helical"/>
</dbReference>
<keyword evidence="4" id="KW-0547">Nucleotide-binding</keyword>
<organism evidence="9 10">
    <name type="scientific">Populus trichocarpa</name>
    <name type="common">Western balsam poplar</name>
    <name type="synonym">Populus balsamifera subsp. trichocarpa</name>
    <dbReference type="NCBI Taxonomy" id="3694"/>
    <lineage>
        <taxon>Eukaryota</taxon>
        <taxon>Viridiplantae</taxon>
        <taxon>Streptophyta</taxon>
        <taxon>Embryophyta</taxon>
        <taxon>Tracheophyta</taxon>
        <taxon>Spermatophyta</taxon>
        <taxon>Magnoliopsida</taxon>
        <taxon>eudicotyledons</taxon>
        <taxon>Gunneridae</taxon>
        <taxon>Pentapetalae</taxon>
        <taxon>rosids</taxon>
        <taxon>fabids</taxon>
        <taxon>Malpighiales</taxon>
        <taxon>Salicaceae</taxon>
        <taxon>Saliceae</taxon>
        <taxon>Populus</taxon>
    </lineage>
</organism>
<dbReference type="InterPro" id="IPR027417">
    <property type="entry name" value="P-loop_NTPase"/>
</dbReference>
<feature type="domain" description="NB-ARC" evidence="7">
    <location>
        <begin position="40"/>
        <end position="108"/>
    </location>
</feature>
<dbReference type="Gene3D" id="3.80.10.10">
    <property type="entry name" value="Ribonuclease Inhibitor"/>
    <property type="match status" value="1"/>
</dbReference>
<dbReference type="PANTHER" id="PTHR33463:SF135">
    <property type="entry name" value="RESISTANCE PROTEIN RPS2, PUTATIVE-RELATED"/>
    <property type="match status" value="1"/>
</dbReference>
<evidence type="ECO:0000256" key="2">
    <source>
        <dbReference type="ARBA" id="ARBA00022614"/>
    </source>
</evidence>
<comment type="similarity">
    <text evidence="1">Belongs to the disease resistance NB-LRR family.</text>
</comment>
<evidence type="ECO:0000256" key="6">
    <source>
        <dbReference type="ARBA" id="ARBA00022840"/>
    </source>
</evidence>
<gene>
    <name evidence="9" type="ORF">POPTR_001G427100</name>
</gene>
<sequence length="716" mass="81107">MGGVGKTTLVKEVGRKAKELQLFDEVSMATLSQNPNRLKTEKKMLIILDDVWKRIELEEIGVPFDDDHRGCKILLTTRLEHVCSSMKCQQKVFLRVLPEDEALVLFRINAGLRDGDSTLNTPIALMTVGRALRDQPSVQWEVAFEELKNSKSSRHMEQIDKIVYARLKLSYDYLKHKETKLCFLLCCLFPKDYNIPIEDLTRYAVGYGLYEDVKSIDDARKQVYPGIQDLKAHSTLLGTETEEHVKMHYLVRDVAIERASSEYGFMVKAGIGLKKWPMSNKSFESCTTISLMGNKLAELPEGLVCPQLKVLLLEQDDGLNVPDRFFEGMKEIEVLSLKGGCLSLQSLELSTKLQSLVLMECECKDLISLRKLQGLKILGLMSCLSIKELPDEIGELKELRLLDVTGCQRLRRIPVNLIGRLKKLEELLIGQFSFQGWDVVGCDSTGGMNANLTELNSLSNLVVLSVKIPKLECIPEDFVFPRLLKYEIILGNGATSLNVKTFEQLFPTVSQIAFMRVKGLKNIDLDKLTFIFPPSLSRSLPQLQTLEVENCRELKHIIREKDGDERKIIARSLGFPKFKTVYISRCGKLELLSSDQRKGFLQRLEFVEVKDCGDICTLFSAKLRQALKNLKSVKILSCKSLEGVFELEEEDEESKEEEEMPLLSSLTRLELQGLPELKCIWKGPTGHVSLRSLIHLNLRFVHKLTSTVPQSKSTTA</sequence>
<dbReference type="InParanoid" id="A0A2K2CCI1"/>
<dbReference type="Gene3D" id="1.10.10.10">
    <property type="entry name" value="Winged helix-like DNA-binding domain superfamily/Winged helix DNA-binding domain"/>
    <property type="match status" value="1"/>
</dbReference>
<dbReference type="Gene3D" id="3.40.50.300">
    <property type="entry name" value="P-loop containing nucleotide triphosphate hydrolases"/>
    <property type="match status" value="1"/>
</dbReference>
<dbReference type="Pfam" id="PF23247">
    <property type="entry name" value="LRR_RPS2"/>
    <property type="match status" value="1"/>
</dbReference>
<dbReference type="SUPFAM" id="SSF52058">
    <property type="entry name" value="L domain-like"/>
    <property type="match status" value="1"/>
</dbReference>
<keyword evidence="2" id="KW-0433">Leucine-rich repeat</keyword>
<evidence type="ECO:0000256" key="4">
    <source>
        <dbReference type="ARBA" id="ARBA00022741"/>
    </source>
</evidence>
<feature type="domain" description="Disease resistance protein At4g27190-like leucine-rich repeats" evidence="8">
    <location>
        <begin position="599"/>
        <end position="711"/>
    </location>
</feature>
<dbReference type="Gene3D" id="1.10.8.430">
    <property type="entry name" value="Helical domain of apoptotic protease-activating factors"/>
    <property type="match status" value="1"/>
</dbReference>
<dbReference type="Proteomes" id="UP000006729">
    <property type="component" value="Chromosome 1"/>
</dbReference>
<dbReference type="SUPFAM" id="SSF52540">
    <property type="entry name" value="P-loop containing nucleoside triphosphate hydrolases"/>
    <property type="match status" value="1"/>
</dbReference>
<dbReference type="InterPro" id="IPR036388">
    <property type="entry name" value="WH-like_DNA-bd_sf"/>
</dbReference>
<evidence type="ECO:0000313" key="10">
    <source>
        <dbReference type="Proteomes" id="UP000006729"/>
    </source>
</evidence>
<dbReference type="GO" id="GO:0005524">
    <property type="term" value="F:ATP binding"/>
    <property type="evidence" value="ECO:0007669"/>
    <property type="project" value="UniProtKB-KW"/>
</dbReference>
<evidence type="ECO:0000259" key="7">
    <source>
        <dbReference type="Pfam" id="PF00931"/>
    </source>
</evidence>
<keyword evidence="5" id="KW-0611">Plant defense</keyword>
<evidence type="ECO:0000313" key="9">
    <source>
        <dbReference type="EMBL" id="PNT59733.1"/>
    </source>
</evidence>
<dbReference type="PANTHER" id="PTHR33463">
    <property type="entry name" value="NB-ARC DOMAIN-CONTAINING PROTEIN-RELATED"/>
    <property type="match status" value="1"/>
</dbReference>
<dbReference type="EMBL" id="CM009290">
    <property type="protein sequence ID" value="PNT59733.1"/>
    <property type="molecule type" value="Genomic_DNA"/>
</dbReference>
<dbReference type="AlphaFoldDB" id="A0A2K2CCI1"/>
<keyword evidence="10" id="KW-1185">Reference proteome</keyword>
<dbReference type="GO" id="GO:0043531">
    <property type="term" value="F:ADP binding"/>
    <property type="evidence" value="ECO:0007669"/>
    <property type="project" value="InterPro"/>
</dbReference>
<evidence type="ECO:0000256" key="3">
    <source>
        <dbReference type="ARBA" id="ARBA00022737"/>
    </source>
</evidence>
<reference evidence="9 10" key="1">
    <citation type="journal article" date="2006" name="Science">
        <title>The genome of black cottonwood, Populus trichocarpa (Torr. &amp; Gray).</title>
        <authorList>
            <person name="Tuskan G.A."/>
            <person name="Difazio S."/>
            <person name="Jansson S."/>
            <person name="Bohlmann J."/>
            <person name="Grigoriev I."/>
            <person name="Hellsten U."/>
            <person name="Putnam N."/>
            <person name="Ralph S."/>
            <person name="Rombauts S."/>
            <person name="Salamov A."/>
            <person name="Schein J."/>
            <person name="Sterck L."/>
            <person name="Aerts A."/>
            <person name="Bhalerao R.R."/>
            <person name="Bhalerao R.P."/>
            <person name="Blaudez D."/>
            <person name="Boerjan W."/>
            <person name="Brun A."/>
            <person name="Brunner A."/>
            <person name="Busov V."/>
            <person name="Campbell M."/>
            <person name="Carlson J."/>
            <person name="Chalot M."/>
            <person name="Chapman J."/>
            <person name="Chen G.L."/>
            <person name="Cooper D."/>
            <person name="Coutinho P.M."/>
            <person name="Couturier J."/>
            <person name="Covert S."/>
            <person name="Cronk Q."/>
            <person name="Cunningham R."/>
            <person name="Davis J."/>
            <person name="Degroeve S."/>
            <person name="Dejardin A."/>
            <person name="Depamphilis C."/>
            <person name="Detter J."/>
            <person name="Dirks B."/>
            <person name="Dubchak I."/>
            <person name="Duplessis S."/>
            <person name="Ehlting J."/>
            <person name="Ellis B."/>
            <person name="Gendler K."/>
            <person name="Goodstein D."/>
            <person name="Gribskov M."/>
            <person name="Grimwood J."/>
            <person name="Groover A."/>
            <person name="Gunter L."/>
            <person name="Hamberger B."/>
            <person name="Heinze B."/>
            <person name="Helariutta Y."/>
            <person name="Henrissat B."/>
            <person name="Holligan D."/>
            <person name="Holt R."/>
            <person name="Huang W."/>
            <person name="Islam-Faridi N."/>
            <person name="Jones S."/>
            <person name="Jones-Rhoades M."/>
            <person name="Jorgensen R."/>
            <person name="Joshi C."/>
            <person name="Kangasjarvi J."/>
            <person name="Karlsson J."/>
            <person name="Kelleher C."/>
            <person name="Kirkpatrick R."/>
            <person name="Kirst M."/>
            <person name="Kohler A."/>
            <person name="Kalluri U."/>
            <person name="Larimer F."/>
            <person name="Leebens-Mack J."/>
            <person name="Leple J.C."/>
            <person name="Locascio P."/>
            <person name="Lou Y."/>
            <person name="Lucas S."/>
            <person name="Martin F."/>
            <person name="Montanini B."/>
            <person name="Napoli C."/>
            <person name="Nelson D.R."/>
            <person name="Nelson C."/>
            <person name="Nieminen K."/>
            <person name="Nilsson O."/>
            <person name="Pereda V."/>
            <person name="Peter G."/>
            <person name="Philippe R."/>
            <person name="Pilate G."/>
            <person name="Poliakov A."/>
            <person name="Razumovskaya J."/>
            <person name="Richardson P."/>
            <person name="Rinaldi C."/>
            <person name="Ritland K."/>
            <person name="Rouze P."/>
            <person name="Ryaboy D."/>
            <person name="Schmutz J."/>
            <person name="Schrader J."/>
            <person name="Segerman B."/>
            <person name="Shin H."/>
            <person name="Siddiqui A."/>
            <person name="Sterky F."/>
            <person name="Terry A."/>
            <person name="Tsai C.J."/>
            <person name="Uberbacher E."/>
            <person name="Unneberg P."/>
            <person name="Vahala J."/>
            <person name="Wall K."/>
            <person name="Wessler S."/>
            <person name="Yang G."/>
            <person name="Yin T."/>
            <person name="Douglas C."/>
            <person name="Marra M."/>
            <person name="Sandberg G."/>
            <person name="Van de Peer Y."/>
            <person name="Rokhsar D."/>
        </authorList>
    </citation>
    <scope>NUCLEOTIDE SEQUENCE [LARGE SCALE GENOMIC DNA]</scope>
    <source>
        <strain evidence="10">cv. Nisqually</strain>
    </source>
</reference>
<dbReference type="InterPro" id="IPR032675">
    <property type="entry name" value="LRR_dom_sf"/>
</dbReference>
<evidence type="ECO:0000259" key="8">
    <source>
        <dbReference type="Pfam" id="PF23247"/>
    </source>
</evidence>
<evidence type="ECO:0000256" key="5">
    <source>
        <dbReference type="ARBA" id="ARBA00022821"/>
    </source>
</evidence>
<dbReference type="InterPro" id="IPR002182">
    <property type="entry name" value="NB-ARC"/>
</dbReference>
<keyword evidence="3" id="KW-0677">Repeat</keyword>
<dbReference type="InterPro" id="IPR050905">
    <property type="entry name" value="Plant_NBS-LRR"/>
</dbReference>
<evidence type="ECO:0000256" key="1">
    <source>
        <dbReference type="ARBA" id="ARBA00008894"/>
    </source>
</evidence>
<keyword evidence="6" id="KW-0067">ATP-binding</keyword>
<name>A0A2K2CCI1_POPTR</name>
<dbReference type="PRINTS" id="PR00364">
    <property type="entry name" value="DISEASERSIST"/>
</dbReference>
<dbReference type="Pfam" id="PF00931">
    <property type="entry name" value="NB-ARC"/>
    <property type="match status" value="1"/>
</dbReference>
<accession>A0A2K2CCI1</accession>
<dbReference type="GO" id="GO:0098542">
    <property type="term" value="P:defense response to other organism"/>
    <property type="evidence" value="ECO:0000318"/>
    <property type="project" value="GO_Central"/>
</dbReference>
<proteinExistence type="inferred from homology"/>